<keyword evidence="2" id="KW-1185">Reference proteome</keyword>
<reference evidence="1" key="1">
    <citation type="journal article" date="2020" name="Stud. Mycol.">
        <title>101 Dothideomycetes genomes: a test case for predicting lifestyles and emergence of pathogens.</title>
        <authorList>
            <person name="Haridas S."/>
            <person name="Albert R."/>
            <person name="Binder M."/>
            <person name="Bloem J."/>
            <person name="Labutti K."/>
            <person name="Salamov A."/>
            <person name="Andreopoulos B."/>
            <person name="Baker S."/>
            <person name="Barry K."/>
            <person name="Bills G."/>
            <person name="Bluhm B."/>
            <person name="Cannon C."/>
            <person name="Castanera R."/>
            <person name="Culley D."/>
            <person name="Daum C."/>
            <person name="Ezra D."/>
            <person name="Gonzalez J."/>
            <person name="Henrissat B."/>
            <person name="Kuo A."/>
            <person name="Liang C."/>
            <person name="Lipzen A."/>
            <person name="Lutzoni F."/>
            <person name="Magnuson J."/>
            <person name="Mondo S."/>
            <person name="Nolan M."/>
            <person name="Ohm R."/>
            <person name="Pangilinan J."/>
            <person name="Park H.-J."/>
            <person name="Ramirez L."/>
            <person name="Alfaro M."/>
            <person name="Sun H."/>
            <person name="Tritt A."/>
            <person name="Yoshinaga Y."/>
            <person name="Zwiers L.-H."/>
            <person name="Turgeon B."/>
            <person name="Goodwin S."/>
            <person name="Spatafora J."/>
            <person name="Crous P."/>
            <person name="Grigoriev I."/>
        </authorList>
    </citation>
    <scope>NUCLEOTIDE SEQUENCE</scope>
    <source>
        <strain evidence="1">CBS 122367</strain>
    </source>
</reference>
<sequence>MHAIRIYVPCLRLHTFTMYAQWDHSAGHAQARLTPPIVRGPPLEVSTTWWLSPLLPQRIVDWEARGFLRGSSETRWVGQDHEVLEWTHIESIQESGRLARPHIVHSLGLYEDMAMSECDCEAWLKAPGERNRAKHEKLRATCTTLRSTLRLRRTSKIQGATTWEPRMIRNSPQPLQVAIPSRFMQNMENGATKFLGHHSSLDPNSAAIRSKEEMILPTNDKSHTSCCCGLTVIRWAAYT</sequence>
<proteinExistence type="predicted"/>
<evidence type="ECO:0000313" key="2">
    <source>
        <dbReference type="Proteomes" id="UP000799291"/>
    </source>
</evidence>
<dbReference type="AlphaFoldDB" id="A0A6G1IY30"/>
<evidence type="ECO:0000313" key="1">
    <source>
        <dbReference type="EMBL" id="KAF2682799.1"/>
    </source>
</evidence>
<name>A0A6G1IY30_9PLEO</name>
<organism evidence="1 2">
    <name type="scientific">Lentithecium fluviatile CBS 122367</name>
    <dbReference type="NCBI Taxonomy" id="1168545"/>
    <lineage>
        <taxon>Eukaryota</taxon>
        <taxon>Fungi</taxon>
        <taxon>Dikarya</taxon>
        <taxon>Ascomycota</taxon>
        <taxon>Pezizomycotina</taxon>
        <taxon>Dothideomycetes</taxon>
        <taxon>Pleosporomycetidae</taxon>
        <taxon>Pleosporales</taxon>
        <taxon>Massarineae</taxon>
        <taxon>Lentitheciaceae</taxon>
        <taxon>Lentithecium</taxon>
    </lineage>
</organism>
<dbReference type="Proteomes" id="UP000799291">
    <property type="component" value="Unassembled WGS sequence"/>
</dbReference>
<protein>
    <submittedName>
        <fullName evidence="1">Uncharacterized protein</fullName>
    </submittedName>
</protein>
<gene>
    <name evidence="1" type="ORF">K458DRAFT_55674</name>
</gene>
<accession>A0A6G1IY30</accession>
<dbReference type="EMBL" id="MU005586">
    <property type="protein sequence ID" value="KAF2682799.1"/>
    <property type="molecule type" value="Genomic_DNA"/>
</dbReference>